<evidence type="ECO:0000259" key="6">
    <source>
        <dbReference type="Pfam" id="PF07200"/>
    </source>
</evidence>
<keyword evidence="3" id="KW-0813">Transport</keyword>
<comment type="similarity">
    <text evidence="2">Belongs to the VPS37 family.</text>
</comment>
<comment type="subcellular location">
    <subcellularLocation>
        <location evidence="1">Endosome</location>
    </subcellularLocation>
</comment>
<evidence type="ECO:0000256" key="4">
    <source>
        <dbReference type="ARBA" id="ARBA00022753"/>
    </source>
</evidence>
<evidence type="ECO:0000256" key="5">
    <source>
        <dbReference type="ARBA" id="ARBA00022927"/>
    </source>
</evidence>
<dbReference type="EMBL" id="JAHRHJ020000008">
    <property type="protein sequence ID" value="KAH9306458.1"/>
    <property type="molecule type" value="Genomic_DNA"/>
</dbReference>
<keyword evidence="8" id="KW-1185">Reference proteome</keyword>
<dbReference type="GO" id="GO:0006623">
    <property type="term" value="P:protein targeting to vacuole"/>
    <property type="evidence" value="ECO:0007669"/>
    <property type="project" value="TreeGrafter"/>
</dbReference>
<keyword evidence="4" id="KW-0967">Endosome</keyword>
<dbReference type="Proteomes" id="UP000824469">
    <property type="component" value="Unassembled WGS sequence"/>
</dbReference>
<sequence>MFHSFRKTLQKPPQVQEVANINLPLAVLREKTVDELERLLTDEKAYKEFLHSIEQVRQQDALPEEIQNVNAQIDCRIREKETQFLDLTKQCSDRKSIDLPAAQEKFDELKKQAEECNGYHASGVENAYGTELENLNEQLLAGELELSDFIEKHKKLGIIRYRRT</sequence>
<organism evidence="7 8">
    <name type="scientific">Taxus chinensis</name>
    <name type="common">Chinese yew</name>
    <name type="synonym">Taxus wallichiana var. chinensis</name>
    <dbReference type="NCBI Taxonomy" id="29808"/>
    <lineage>
        <taxon>Eukaryota</taxon>
        <taxon>Viridiplantae</taxon>
        <taxon>Streptophyta</taxon>
        <taxon>Embryophyta</taxon>
        <taxon>Tracheophyta</taxon>
        <taxon>Spermatophyta</taxon>
        <taxon>Pinopsida</taxon>
        <taxon>Pinidae</taxon>
        <taxon>Conifers II</taxon>
        <taxon>Cupressales</taxon>
        <taxon>Taxaceae</taxon>
        <taxon>Taxus</taxon>
    </lineage>
</organism>
<dbReference type="Pfam" id="PF07200">
    <property type="entry name" value="Mod_r"/>
    <property type="match status" value="1"/>
</dbReference>
<gene>
    <name evidence="7" type="ORF">KI387_010862</name>
</gene>
<evidence type="ECO:0000313" key="7">
    <source>
        <dbReference type="EMBL" id="KAH9306458.1"/>
    </source>
</evidence>
<comment type="caution">
    <text evidence="7">The sequence shown here is derived from an EMBL/GenBank/DDBJ whole genome shotgun (WGS) entry which is preliminary data.</text>
</comment>
<dbReference type="InterPro" id="IPR009851">
    <property type="entry name" value="Mod_r"/>
</dbReference>
<evidence type="ECO:0000256" key="2">
    <source>
        <dbReference type="ARBA" id="ARBA00007617"/>
    </source>
</evidence>
<dbReference type="GO" id="GO:0006612">
    <property type="term" value="P:protein targeting to membrane"/>
    <property type="evidence" value="ECO:0007669"/>
    <property type="project" value="TreeGrafter"/>
</dbReference>
<reference evidence="7 8" key="1">
    <citation type="journal article" date="2021" name="Nat. Plants">
        <title>The Taxus genome provides insights into paclitaxel biosynthesis.</title>
        <authorList>
            <person name="Xiong X."/>
            <person name="Gou J."/>
            <person name="Liao Q."/>
            <person name="Li Y."/>
            <person name="Zhou Q."/>
            <person name="Bi G."/>
            <person name="Li C."/>
            <person name="Du R."/>
            <person name="Wang X."/>
            <person name="Sun T."/>
            <person name="Guo L."/>
            <person name="Liang H."/>
            <person name="Lu P."/>
            <person name="Wu Y."/>
            <person name="Zhang Z."/>
            <person name="Ro D.K."/>
            <person name="Shang Y."/>
            <person name="Huang S."/>
            <person name="Yan J."/>
        </authorList>
    </citation>
    <scope>NUCLEOTIDE SEQUENCE [LARGE SCALE GENOMIC DNA]</scope>
    <source>
        <strain evidence="7">Ta-2019</strain>
    </source>
</reference>
<dbReference type="GO" id="GO:0000813">
    <property type="term" value="C:ESCRT I complex"/>
    <property type="evidence" value="ECO:0007669"/>
    <property type="project" value="UniProtKB-ARBA"/>
</dbReference>
<keyword evidence="5" id="KW-0653">Protein transport</keyword>
<protein>
    <recommendedName>
        <fullName evidence="6">VPS37 C-terminal domain-containing protein</fullName>
    </recommendedName>
</protein>
<dbReference type="AlphaFoldDB" id="A0AA38FNI4"/>
<accession>A0AA38FNI4</accession>
<evidence type="ECO:0000256" key="3">
    <source>
        <dbReference type="ARBA" id="ARBA00022448"/>
    </source>
</evidence>
<feature type="non-terminal residue" evidence="7">
    <location>
        <position position="164"/>
    </location>
</feature>
<dbReference type="PANTHER" id="PTHR13678:SF2">
    <property type="entry name" value="VACUOLAR PROTEIN SORTING-ASSOCIATED PROTEIN 37A"/>
    <property type="match status" value="1"/>
</dbReference>
<evidence type="ECO:0000313" key="8">
    <source>
        <dbReference type="Proteomes" id="UP000824469"/>
    </source>
</evidence>
<proteinExistence type="inferred from homology"/>
<dbReference type="GO" id="GO:0043162">
    <property type="term" value="P:ubiquitin-dependent protein catabolic process via the multivesicular body sorting pathway"/>
    <property type="evidence" value="ECO:0007669"/>
    <property type="project" value="TreeGrafter"/>
</dbReference>
<feature type="domain" description="VPS37 C-terminal" evidence="6">
    <location>
        <begin position="30"/>
        <end position="115"/>
    </location>
</feature>
<name>A0AA38FNI4_TAXCH</name>
<dbReference type="PANTHER" id="PTHR13678">
    <property type="entry name" value="VACUOLAR PROTEIN SORTING-ASSOCIATED PROTEIN 37"/>
    <property type="match status" value="1"/>
</dbReference>
<evidence type="ECO:0000256" key="1">
    <source>
        <dbReference type="ARBA" id="ARBA00004177"/>
    </source>
</evidence>